<dbReference type="Pfam" id="PF18758">
    <property type="entry name" value="KDZ"/>
    <property type="match status" value="1"/>
</dbReference>
<accession>A0AA39PBV9</accession>
<dbReference type="InterPro" id="IPR041457">
    <property type="entry name" value="CxC2_KDZ-assoc"/>
</dbReference>
<dbReference type="AlphaFoldDB" id="A0AA39PBV9"/>
<name>A0AA39PBV9_9AGAR</name>
<comment type="caution">
    <text evidence="2">The sequence shown here is derived from an EMBL/GenBank/DDBJ whole genome shotgun (WGS) entry which is preliminary data.</text>
</comment>
<protein>
    <recommendedName>
        <fullName evidence="1">CxC2-like cysteine cluster KDZ transposase-associated domain-containing protein</fullName>
    </recommendedName>
</protein>
<organism evidence="2 3">
    <name type="scientific">Armillaria luteobubalina</name>
    <dbReference type="NCBI Taxonomy" id="153913"/>
    <lineage>
        <taxon>Eukaryota</taxon>
        <taxon>Fungi</taxon>
        <taxon>Dikarya</taxon>
        <taxon>Basidiomycota</taxon>
        <taxon>Agaricomycotina</taxon>
        <taxon>Agaricomycetes</taxon>
        <taxon>Agaricomycetidae</taxon>
        <taxon>Agaricales</taxon>
        <taxon>Marasmiineae</taxon>
        <taxon>Physalacriaceae</taxon>
        <taxon>Armillaria</taxon>
    </lineage>
</organism>
<dbReference type="EMBL" id="JAUEPU010000077">
    <property type="protein sequence ID" value="KAK0481025.1"/>
    <property type="molecule type" value="Genomic_DNA"/>
</dbReference>
<evidence type="ECO:0000313" key="3">
    <source>
        <dbReference type="Proteomes" id="UP001175228"/>
    </source>
</evidence>
<gene>
    <name evidence="2" type="ORF">EDD18DRAFT_1085717</name>
</gene>
<reference evidence="2" key="1">
    <citation type="submission" date="2023-06" db="EMBL/GenBank/DDBJ databases">
        <authorList>
            <consortium name="Lawrence Berkeley National Laboratory"/>
            <person name="Ahrendt S."/>
            <person name="Sahu N."/>
            <person name="Indic B."/>
            <person name="Wong-Bajracharya J."/>
            <person name="Merenyi Z."/>
            <person name="Ke H.-M."/>
            <person name="Monk M."/>
            <person name="Kocsube S."/>
            <person name="Drula E."/>
            <person name="Lipzen A."/>
            <person name="Balint B."/>
            <person name="Henrissat B."/>
            <person name="Andreopoulos B."/>
            <person name="Martin F.M."/>
            <person name="Harder C.B."/>
            <person name="Rigling D."/>
            <person name="Ford K.L."/>
            <person name="Foster G.D."/>
            <person name="Pangilinan J."/>
            <person name="Papanicolaou A."/>
            <person name="Barry K."/>
            <person name="LaButti K."/>
            <person name="Viragh M."/>
            <person name="Koriabine M."/>
            <person name="Yan M."/>
            <person name="Riley R."/>
            <person name="Champramary S."/>
            <person name="Plett K.L."/>
            <person name="Tsai I.J."/>
            <person name="Slot J."/>
            <person name="Sipos G."/>
            <person name="Plett J."/>
            <person name="Nagy L.G."/>
            <person name="Grigoriev I.V."/>
        </authorList>
    </citation>
    <scope>NUCLEOTIDE SEQUENCE</scope>
    <source>
        <strain evidence="2">HWK02</strain>
    </source>
</reference>
<evidence type="ECO:0000313" key="2">
    <source>
        <dbReference type="EMBL" id="KAK0481025.1"/>
    </source>
</evidence>
<dbReference type="Pfam" id="PF18803">
    <property type="entry name" value="CxC2"/>
    <property type="match status" value="1"/>
</dbReference>
<feature type="domain" description="CxC2-like cysteine cluster KDZ transposase-associated" evidence="1">
    <location>
        <begin position="105"/>
        <end position="212"/>
    </location>
</feature>
<proteinExistence type="predicted"/>
<keyword evidence="3" id="KW-1185">Reference proteome</keyword>
<dbReference type="InterPro" id="IPR040521">
    <property type="entry name" value="KDZ"/>
</dbReference>
<evidence type="ECO:0000259" key="1">
    <source>
        <dbReference type="Pfam" id="PF18803"/>
    </source>
</evidence>
<sequence>MVRIIILCASKLQNLIYYQYNPLVTFSSHIDGYVAESLRREGCGDAMSQDHCSGPSCEEMDHCFCCVTCRDGRLFCLVCIVSLHVACLTHIIQCWNSDYFDKVPLHELGMRYQVAHLAGEVCLHPWPAFSNHFTIIDTNGIHDVTIDFCSCMWKHPFAMQLQSSWLFPATDTEPCTTVTTAALEQFQMLTFMGNILVYEYYHSLVCLTNNTGVMAPSDNFDTFIHVVWEWSFICMLKRAGVGNDHGRWKAAKSESCAMECLACPCPGINIPDCVDLEGPNAWESTLYVGMNTNFHLERFNVSSEDKDPGLSKGLAYFMDTEMFHKHLKDFDKRIIQPMGSCSNHEAAKDLAASRVGSVVCTHHELKLPLCMVDLHIGEIQVKMDFGYLTAVKRFTGIPCIIMSYNIVCQWSINLEEWIDIYGDVMQPKIPKKIYLVPKFHLLGHIKDCQEKFCMSFHIHVGENDGEAPEWSCTISNGVAALTREMGPGH</sequence>
<dbReference type="Proteomes" id="UP001175228">
    <property type="component" value="Unassembled WGS sequence"/>
</dbReference>